<dbReference type="EMBL" id="LOWA01000057">
    <property type="protein sequence ID" value="KVE23616.1"/>
    <property type="molecule type" value="Genomic_DNA"/>
</dbReference>
<feature type="active site" description="O-(3'-phospho-DNA)-tyrosine intermediate" evidence="11">
    <location>
        <position position="316"/>
    </location>
</feature>
<dbReference type="HAMAP" id="MF_01808">
    <property type="entry name" value="Recomb_XerC_XerD"/>
    <property type="match status" value="1"/>
</dbReference>
<feature type="domain" description="Tyr recombinase" evidence="13">
    <location>
        <begin position="146"/>
        <end position="329"/>
    </location>
</feature>
<dbReference type="InterPro" id="IPR010998">
    <property type="entry name" value="Integrase_recombinase_N"/>
</dbReference>
<evidence type="ECO:0000256" key="9">
    <source>
        <dbReference type="ARBA" id="ARBA00023172"/>
    </source>
</evidence>
<evidence type="ECO:0000256" key="6">
    <source>
        <dbReference type="ARBA" id="ARBA00022829"/>
    </source>
</evidence>
<evidence type="ECO:0000256" key="4">
    <source>
        <dbReference type="ARBA" id="ARBA00022490"/>
    </source>
</evidence>
<evidence type="ECO:0000313" key="15">
    <source>
        <dbReference type="EMBL" id="KVE23616.1"/>
    </source>
</evidence>
<dbReference type="Proteomes" id="UP000062788">
    <property type="component" value="Unassembled WGS sequence"/>
</dbReference>
<dbReference type="InterPro" id="IPR004107">
    <property type="entry name" value="Integrase_SAM-like_N"/>
</dbReference>
<dbReference type="InterPro" id="IPR002104">
    <property type="entry name" value="Integrase_catalytic"/>
</dbReference>
<keyword evidence="4 11" id="KW-0963">Cytoplasm</keyword>
<evidence type="ECO:0000256" key="5">
    <source>
        <dbReference type="ARBA" id="ARBA00022618"/>
    </source>
</evidence>
<dbReference type="AlphaFoldDB" id="A0A118DLL5"/>
<feature type="active site" evidence="11">
    <location>
        <position position="307"/>
    </location>
</feature>
<dbReference type="GO" id="GO:0003677">
    <property type="term" value="F:DNA binding"/>
    <property type="evidence" value="ECO:0007669"/>
    <property type="project" value="UniProtKB-UniRule"/>
</dbReference>
<evidence type="ECO:0000256" key="1">
    <source>
        <dbReference type="ARBA" id="ARBA00004496"/>
    </source>
</evidence>
<sequence length="335" mass="36915">MARAVRAAADNPAGAAADRDVAPGDVLDSAPGEANASPAWLESRASIDLFCDAMWLEHGLSRNTLDAYRRDLQLLAQWLAVRHEASVDRADEAMVTGYIAARSDGKATSSNRRLSVFRRYYGWAVREHRAAADPTLRIASAKQPARFPSTLSEAQVEALLGAPDVETPLGLRDRTMLELMYASGLRVSELVTLKTVEIGMNEGVVRVTGKGSKERLVPFGEVAHGWIERYLRDARPALLGARAADALFVTARGDGMTRQQFWNIIKRHAQQADIRAHLSPHTLRHAFATHLLNHGADLRVVQLLLGHSDISTTQIYTHVARERLRTLHATHHPRG</sequence>
<dbReference type="PANTHER" id="PTHR30349:SF90">
    <property type="entry name" value="TYROSINE RECOMBINASE XERD"/>
    <property type="match status" value="1"/>
</dbReference>
<dbReference type="InterPro" id="IPR013762">
    <property type="entry name" value="Integrase-like_cat_sf"/>
</dbReference>
<dbReference type="GO" id="GO:0005737">
    <property type="term" value="C:cytoplasm"/>
    <property type="evidence" value="ECO:0007669"/>
    <property type="project" value="UniProtKB-SubCell"/>
</dbReference>
<keyword evidence="7 11" id="KW-0229">DNA integration</keyword>
<dbReference type="SUPFAM" id="SSF47823">
    <property type="entry name" value="lambda integrase-like, N-terminal domain"/>
    <property type="match status" value="1"/>
</dbReference>
<dbReference type="NCBIfam" id="NF001399">
    <property type="entry name" value="PRK00283.1"/>
    <property type="match status" value="1"/>
</dbReference>
<dbReference type="Gene3D" id="1.10.150.130">
    <property type="match status" value="1"/>
</dbReference>
<proteinExistence type="inferred from homology"/>
<evidence type="ECO:0000259" key="14">
    <source>
        <dbReference type="PROSITE" id="PS51900"/>
    </source>
</evidence>
<dbReference type="InterPro" id="IPR044068">
    <property type="entry name" value="CB"/>
</dbReference>
<gene>
    <name evidence="11" type="primary">xerD</name>
    <name evidence="15" type="ORF">WS67_23390</name>
</gene>
<dbReference type="GO" id="GO:0051301">
    <property type="term" value="P:cell division"/>
    <property type="evidence" value="ECO:0007669"/>
    <property type="project" value="UniProtKB-KW"/>
</dbReference>
<dbReference type="InterPro" id="IPR050090">
    <property type="entry name" value="Tyrosine_recombinase_XerCD"/>
</dbReference>
<name>A0A118DLL5_9BURK</name>
<dbReference type="InterPro" id="IPR011932">
    <property type="entry name" value="Recomb_XerD"/>
</dbReference>
<dbReference type="GO" id="GO:0007059">
    <property type="term" value="P:chromosome segregation"/>
    <property type="evidence" value="ECO:0007669"/>
    <property type="project" value="UniProtKB-UniRule"/>
</dbReference>
<comment type="subunit">
    <text evidence="11">Forms a cyclic heterotetrameric complex composed of two molecules of XerC and two molecules of XerD.</text>
</comment>
<dbReference type="HAMAP" id="MF_01807">
    <property type="entry name" value="Recomb_XerD"/>
    <property type="match status" value="1"/>
</dbReference>
<dbReference type="GO" id="GO:0006313">
    <property type="term" value="P:DNA transposition"/>
    <property type="evidence" value="ECO:0007669"/>
    <property type="project" value="UniProtKB-UniRule"/>
</dbReference>
<feature type="region of interest" description="Disordered" evidence="12">
    <location>
        <begin position="1"/>
        <end position="34"/>
    </location>
</feature>
<dbReference type="Gene3D" id="1.10.443.10">
    <property type="entry name" value="Intergrase catalytic core"/>
    <property type="match status" value="1"/>
</dbReference>
<feature type="active site" evidence="11">
    <location>
        <position position="186"/>
    </location>
</feature>
<accession>A0A118DLL5</accession>
<organism evidence="15 16">
    <name type="scientific">Burkholderia singularis</name>
    <dbReference type="NCBI Taxonomy" id="1503053"/>
    <lineage>
        <taxon>Bacteria</taxon>
        <taxon>Pseudomonadati</taxon>
        <taxon>Pseudomonadota</taxon>
        <taxon>Betaproteobacteria</taxon>
        <taxon>Burkholderiales</taxon>
        <taxon>Burkholderiaceae</taxon>
        <taxon>Burkholderia</taxon>
        <taxon>pseudomallei group</taxon>
    </lineage>
</organism>
<dbReference type="CDD" id="cd00798">
    <property type="entry name" value="INT_XerDC_C"/>
    <property type="match status" value="1"/>
</dbReference>
<evidence type="ECO:0000259" key="13">
    <source>
        <dbReference type="PROSITE" id="PS51898"/>
    </source>
</evidence>
<dbReference type="GO" id="GO:0009037">
    <property type="term" value="F:tyrosine-based site-specific recombinase activity"/>
    <property type="evidence" value="ECO:0007669"/>
    <property type="project" value="UniProtKB-UniRule"/>
</dbReference>
<feature type="active site" evidence="11">
    <location>
        <position position="281"/>
    </location>
</feature>
<keyword evidence="8 11" id="KW-0238">DNA-binding</keyword>
<comment type="subcellular location">
    <subcellularLocation>
        <location evidence="1 11">Cytoplasm</location>
    </subcellularLocation>
</comment>
<evidence type="ECO:0000256" key="12">
    <source>
        <dbReference type="SAM" id="MobiDB-lite"/>
    </source>
</evidence>
<keyword evidence="16" id="KW-1185">Reference proteome</keyword>
<dbReference type="NCBIfam" id="TIGR02225">
    <property type="entry name" value="recomb_XerD"/>
    <property type="match status" value="1"/>
</dbReference>
<evidence type="ECO:0000256" key="2">
    <source>
        <dbReference type="ARBA" id="ARBA00010450"/>
    </source>
</evidence>
<feature type="compositionally biased region" description="Low complexity" evidence="12">
    <location>
        <begin position="1"/>
        <end position="16"/>
    </location>
</feature>
<evidence type="ECO:0000256" key="11">
    <source>
        <dbReference type="HAMAP-Rule" id="MF_01807"/>
    </source>
</evidence>
<dbReference type="PROSITE" id="PS51900">
    <property type="entry name" value="CB"/>
    <property type="match status" value="1"/>
</dbReference>
<evidence type="ECO:0000256" key="10">
    <source>
        <dbReference type="ARBA" id="ARBA00023306"/>
    </source>
</evidence>
<keyword evidence="6 11" id="KW-0159">Chromosome partition</keyword>
<comment type="caution">
    <text evidence="15">The sequence shown here is derived from an EMBL/GenBank/DDBJ whole genome shotgun (WGS) entry which is preliminary data.</text>
</comment>
<dbReference type="Pfam" id="PF00589">
    <property type="entry name" value="Phage_integrase"/>
    <property type="match status" value="1"/>
</dbReference>
<dbReference type="InterPro" id="IPR023009">
    <property type="entry name" value="Tyrosine_recombinase_XerC/XerD"/>
</dbReference>
<protein>
    <recommendedName>
        <fullName evidence="3 11">Tyrosine recombinase XerD</fullName>
    </recommendedName>
</protein>
<feature type="active site" evidence="11">
    <location>
        <position position="210"/>
    </location>
</feature>
<evidence type="ECO:0000313" key="16">
    <source>
        <dbReference type="Proteomes" id="UP000062788"/>
    </source>
</evidence>
<comment type="function">
    <text evidence="11">Site-specific tyrosine recombinase, which acts by catalyzing the cutting and rejoining of the recombining DNA molecules. The XerC-XerD complex is essential to convert dimers of the bacterial chromosome into monomers to permit their segregation at cell division. It also contributes to the segregational stability of plasmids.</text>
</comment>
<dbReference type="SUPFAM" id="SSF56349">
    <property type="entry name" value="DNA breaking-rejoining enzymes"/>
    <property type="match status" value="1"/>
</dbReference>
<keyword evidence="5 11" id="KW-0132">Cell division</keyword>
<dbReference type="RefSeq" id="WP_059520504.1">
    <property type="nucleotide sequence ID" value="NZ_LOWA01000057.1"/>
</dbReference>
<dbReference type="Pfam" id="PF02899">
    <property type="entry name" value="Phage_int_SAM_1"/>
    <property type="match status" value="1"/>
</dbReference>
<keyword evidence="10 11" id="KW-0131">Cell cycle</keyword>
<evidence type="ECO:0000256" key="7">
    <source>
        <dbReference type="ARBA" id="ARBA00022908"/>
    </source>
</evidence>
<dbReference type="PANTHER" id="PTHR30349">
    <property type="entry name" value="PHAGE INTEGRASE-RELATED"/>
    <property type="match status" value="1"/>
</dbReference>
<keyword evidence="9 11" id="KW-0233">DNA recombination</keyword>
<reference evidence="15 16" key="1">
    <citation type="submission" date="2015-11" db="EMBL/GenBank/DDBJ databases">
        <title>Expanding the genomic diversity of Burkholderia species for the development of highly accurate diagnostics.</title>
        <authorList>
            <person name="Sahl J."/>
            <person name="Keim P."/>
            <person name="Wagner D."/>
        </authorList>
    </citation>
    <scope>NUCLEOTIDE SEQUENCE [LARGE SCALE GENOMIC DNA]</scope>
    <source>
        <strain evidence="15 16">TSV85</strain>
    </source>
</reference>
<dbReference type="PROSITE" id="PS51898">
    <property type="entry name" value="TYR_RECOMBINASE"/>
    <property type="match status" value="1"/>
</dbReference>
<evidence type="ECO:0000256" key="3">
    <source>
        <dbReference type="ARBA" id="ARBA00015810"/>
    </source>
</evidence>
<comment type="similarity">
    <text evidence="2 11">Belongs to the 'phage' integrase family. XerD subfamily.</text>
</comment>
<dbReference type="InterPro" id="IPR011010">
    <property type="entry name" value="DNA_brk_join_enz"/>
</dbReference>
<feature type="domain" description="Core-binding (CB)" evidence="14">
    <location>
        <begin position="41"/>
        <end position="125"/>
    </location>
</feature>
<feature type="active site" evidence="11">
    <location>
        <position position="284"/>
    </location>
</feature>
<evidence type="ECO:0000256" key="8">
    <source>
        <dbReference type="ARBA" id="ARBA00023125"/>
    </source>
</evidence>